<gene>
    <name evidence="1" type="ORF">N0F65_006161</name>
</gene>
<comment type="caution">
    <text evidence="1">The sequence shown here is derived from an EMBL/GenBank/DDBJ whole genome shotgun (WGS) entry which is preliminary data.</text>
</comment>
<accession>A0AAV2Z7H9</accession>
<evidence type="ECO:0000313" key="1">
    <source>
        <dbReference type="EMBL" id="DBA02286.1"/>
    </source>
</evidence>
<dbReference type="AlphaFoldDB" id="A0AAV2Z7H9"/>
<evidence type="ECO:0000313" key="2">
    <source>
        <dbReference type="Proteomes" id="UP001146120"/>
    </source>
</evidence>
<organism evidence="1 2">
    <name type="scientific">Lagenidium giganteum</name>
    <dbReference type="NCBI Taxonomy" id="4803"/>
    <lineage>
        <taxon>Eukaryota</taxon>
        <taxon>Sar</taxon>
        <taxon>Stramenopiles</taxon>
        <taxon>Oomycota</taxon>
        <taxon>Peronosporomycetes</taxon>
        <taxon>Pythiales</taxon>
        <taxon>Pythiaceae</taxon>
    </lineage>
</organism>
<reference evidence="1" key="1">
    <citation type="submission" date="2022-11" db="EMBL/GenBank/DDBJ databases">
        <authorList>
            <person name="Morgan W.R."/>
            <person name="Tartar A."/>
        </authorList>
    </citation>
    <scope>NUCLEOTIDE SEQUENCE</scope>
    <source>
        <strain evidence="1">ARSEF 373</strain>
    </source>
</reference>
<keyword evidence="2" id="KW-1185">Reference proteome</keyword>
<name>A0AAV2Z7H9_9STRA</name>
<proteinExistence type="predicted"/>
<protein>
    <submittedName>
        <fullName evidence="1">Uncharacterized protein</fullName>
    </submittedName>
</protein>
<dbReference type="Proteomes" id="UP001146120">
    <property type="component" value="Unassembled WGS sequence"/>
</dbReference>
<dbReference type="EMBL" id="DAKRPA010000033">
    <property type="protein sequence ID" value="DBA02286.1"/>
    <property type="molecule type" value="Genomic_DNA"/>
</dbReference>
<reference evidence="1" key="2">
    <citation type="journal article" date="2023" name="Microbiol Resour">
        <title>Decontamination and Annotation of the Draft Genome Sequence of the Oomycete Lagenidium giganteum ARSEF 373.</title>
        <authorList>
            <person name="Morgan W.R."/>
            <person name="Tartar A."/>
        </authorList>
    </citation>
    <scope>NUCLEOTIDE SEQUENCE</scope>
    <source>
        <strain evidence="1">ARSEF 373</strain>
    </source>
</reference>
<sequence length="67" mass="7605">MLVDHVFKSAIKPRDAMRHLTRTLAPMEVFMASTLKFGVSSIQTAPQVVNLNRRLAKHHLNAILLLR</sequence>